<reference evidence="13 14" key="1">
    <citation type="submission" date="2017-01" db="EMBL/GenBank/DDBJ databases">
        <title>Draft sequence of Acidihalobacter ferrooxidans strain DSM 14175 (strain V8).</title>
        <authorList>
            <person name="Khaleque H.N."/>
            <person name="Ramsay J.P."/>
            <person name="Murphy R.J.T."/>
            <person name="Kaksonen A.H."/>
            <person name="Boxall N.J."/>
            <person name="Watkin E.L.J."/>
        </authorList>
    </citation>
    <scope>NUCLEOTIDE SEQUENCE [LARGE SCALE GENOMIC DNA]</scope>
    <source>
        <strain evidence="13 14">V8</strain>
    </source>
</reference>
<dbReference type="PANTHER" id="PTHR33694:SF1">
    <property type="entry name" value="UDP-3-O-ACYL-N-ACETYLGLUCOSAMINE DEACETYLASE 1, MITOCHONDRIAL-RELATED"/>
    <property type="match status" value="1"/>
</dbReference>
<dbReference type="InterPro" id="IPR015870">
    <property type="entry name" value="UDP-acyl_N-AcGlcN_deAcase_N"/>
</dbReference>
<dbReference type="GO" id="GO:0016020">
    <property type="term" value="C:membrane"/>
    <property type="evidence" value="ECO:0007669"/>
    <property type="project" value="GOC"/>
</dbReference>
<keyword evidence="7 12" id="KW-0479">Metal-binding</keyword>
<comment type="pathway">
    <text evidence="3 12">Glycolipid biosynthesis; lipid IV(A) biosynthesis; lipid IV(A) from (3R)-3-hydroxytetradecanoyl-[acyl-carrier-protein] and UDP-N-acetyl-alpha-D-glucosamine: step 2/6.</text>
</comment>
<dbReference type="Pfam" id="PF03331">
    <property type="entry name" value="LpxC"/>
    <property type="match status" value="1"/>
</dbReference>
<feature type="binding site" evidence="12">
    <location>
        <position position="237"/>
    </location>
    <ligand>
        <name>Zn(2+)</name>
        <dbReference type="ChEBI" id="CHEBI:29105"/>
    </ligand>
</feature>
<dbReference type="GO" id="GO:0103117">
    <property type="term" value="F:UDP-3-O-acyl-N-acetylglucosamine deacetylase activity"/>
    <property type="evidence" value="ECO:0007669"/>
    <property type="project" value="UniProtKB-UniRule"/>
</dbReference>
<keyword evidence="14" id="KW-1185">Reference proteome</keyword>
<comment type="catalytic activity">
    <reaction evidence="11 12">
        <text>a UDP-3-O-[(3R)-3-hydroxyacyl]-N-acetyl-alpha-D-glucosamine + H2O = a UDP-3-O-[(3R)-3-hydroxyacyl]-alpha-D-glucosamine + acetate</text>
        <dbReference type="Rhea" id="RHEA:67816"/>
        <dbReference type="ChEBI" id="CHEBI:15377"/>
        <dbReference type="ChEBI" id="CHEBI:30089"/>
        <dbReference type="ChEBI" id="CHEBI:137740"/>
        <dbReference type="ChEBI" id="CHEBI:173225"/>
        <dbReference type="EC" id="3.5.1.108"/>
    </reaction>
</comment>
<comment type="cofactor">
    <cofactor evidence="1 12">
        <name>Zn(2+)</name>
        <dbReference type="ChEBI" id="CHEBI:29105"/>
    </cofactor>
</comment>
<dbReference type="OrthoDB" id="9802746at2"/>
<keyword evidence="6 12" id="KW-0441">Lipid A biosynthesis</keyword>
<feature type="binding site" evidence="12">
    <location>
        <position position="241"/>
    </location>
    <ligand>
        <name>Zn(2+)</name>
        <dbReference type="ChEBI" id="CHEBI:29105"/>
    </ligand>
</feature>
<evidence type="ECO:0000313" key="13">
    <source>
        <dbReference type="EMBL" id="APZ42145.1"/>
    </source>
</evidence>
<keyword evidence="8 12" id="KW-0378">Hydrolase</keyword>
<evidence type="ECO:0000256" key="1">
    <source>
        <dbReference type="ARBA" id="ARBA00001947"/>
    </source>
</evidence>
<evidence type="ECO:0000256" key="12">
    <source>
        <dbReference type="HAMAP-Rule" id="MF_00388"/>
    </source>
</evidence>
<evidence type="ECO:0000256" key="3">
    <source>
        <dbReference type="ARBA" id="ARBA00005002"/>
    </source>
</evidence>
<keyword evidence="10 12" id="KW-0443">Lipid metabolism</keyword>
<keyword evidence="9 12" id="KW-0862">Zinc</keyword>
<organism evidence="13 14">
    <name type="scientific">Acidihalobacter ferrooxydans</name>
    <dbReference type="NCBI Taxonomy" id="1765967"/>
    <lineage>
        <taxon>Bacteria</taxon>
        <taxon>Pseudomonadati</taxon>
        <taxon>Pseudomonadota</taxon>
        <taxon>Gammaproteobacteria</taxon>
        <taxon>Chromatiales</taxon>
        <taxon>Ectothiorhodospiraceae</taxon>
        <taxon>Acidihalobacter</taxon>
    </lineage>
</organism>
<evidence type="ECO:0000256" key="2">
    <source>
        <dbReference type="ARBA" id="ARBA00002923"/>
    </source>
</evidence>
<sequence length="304" mass="33668">MIRQRTLKNVIRATGVGLHTGDKVMLTLRPAPVDTGVVFRRTDLEPTVEIKATPLNVSDTRLSTTLMHDGASVSTVEHLLSAVAGLGIDNLIVEVSAPEVPIMDGSAGPFVFLLQSAGIQAQNALKRFIRIRREIGVEDGDKWARFEPFDGFKVAFGIDFDHPVFKNGVQFTELDFSSTSFVKEVSRARTFGFMREIEALRQLNLAQGGSLDNAIVLDDYRVLNEDGLRYEDEFVKHKVLDAIGDLYLLGRSLIGSFTGYKSGHELNNKLLRVLLEQPDAWEEVSFDDIKQAPISYAEALPAFA</sequence>
<dbReference type="SUPFAM" id="SSF54211">
    <property type="entry name" value="Ribosomal protein S5 domain 2-like"/>
    <property type="match status" value="2"/>
</dbReference>
<evidence type="ECO:0000256" key="8">
    <source>
        <dbReference type="ARBA" id="ARBA00022801"/>
    </source>
</evidence>
<dbReference type="EMBL" id="CP019434">
    <property type="protein sequence ID" value="APZ42145.1"/>
    <property type="molecule type" value="Genomic_DNA"/>
</dbReference>
<evidence type="ECO:0000256" key="7">
    <source>
        <dbReference type="ARBA" id="ARBA00022723"/>
    </source>
</evidence>
<feature type="active site" description="Proton donor" evidence="12">
    <location>
        <position position="264"/>
    </location>
</feature>
<dbReference type="InterPro" id="IPR020568">
    <property type="entry name" value="Ribosomal_Su5_D2-typ_SF"/>
</dbReference>
<keyword evidence="5 12" id="KW-0444">Lipid biosynthesis</keyword>
<dbReference type="GO" id="GO:0009245">
    <property type="term" value="P:lipid A biosynthetic process"/>
    <property type="evidence" value="ECO:0007669"/>
    <property type="project" value="UniProtKB-UniRule"/>
</dbReference>
<dbReference type="UniPathway" id="UPA00359">
    <property type="reaction ID" value="UER00478"/>
</dbReference>
<comment type="function">
    <text evidence="2 12">Catalyzes the hydrolysis of UDP-3-O-myristoyl-N-acetylglucosamine to form UDP-3-O-myristoylglucosamine and acetate, the committed step in lipid A biosynthesis.</text>
</comment>
<dbReference type="Gene3D" id="3.30.1700.10">
    <property type="entry name" value="lpxc deacetylase, domain 2"/>
    <property type="match status" value="1"/>
</dbReference>
<evidence type="ECO:0000256" key="9">
    <source>
        <dbReference type="ARBA" id="ARBA00022833"/>
    </source>
</evidence>
<protein>
    <recommendedName>
        <fullName evidence="4 12">UDP-3-O-acyl-N-acetylglucosamine deacetylase</fullName>
        <shortName evidence="12">UDP-3-O-acyl-GlcNAc deacetylase</shortName>
        <ecNumber evidence="4 12">3.5.1.108</ecNumber>
    </recommendedName>
    <alternativeName>
        <fullName evidence="12">UDP-3-O-[R-3-hydroxymyristoyl]-N-acetylglucosamine deacetylase</fullName>
    </alternativeName>
</protein>
<proteinExistence type="inferred from homology"/>
<accession>A0A1P8UE72</accession>
<dbReference type="NCBIfam" id="TIGR00325">
    <property type="entry name" value="lpxC"/>
    <property type="match status" value="1"/>
</dbReference>
<dbReference type="EC" id="3.5.1.108" evidence="4 12"/>
<evidence type="ECO:0000256" key="10">
    <source>
        <dbReference type="ARBA" id="ARBA00023098"/>
    </source>
</evidence>
<dbReference type="HAMAP" id="MF_00388">
    <property type="entry name" value="LpxC"/>
    <property type="match status" value="1"/>
</dbReference>
<comment type="similarity">
    <text evidence="12">Belongs to the LpxC family.</text>
</comment>
<dbReference type="Proteomes" id="UP000243807">
    <property type="component" value="Chromosome"/>
</dbReference>
<gene>
    <name evidence="12" type="primary">lpxC</name>
    <name evidence="13" type="ORF">BW247_02755</name>
</gene>
<evidence type="ECO:0000256" key="6">
    <source>
        <dbReference type="ARBA" id="ARBA00022556"/>
    </source>
</evidence>
<dbReference type="InterPro" id="IPR004463">
    <property type="entry name" value="UDP-acyl_GlcNac_deAcase"/>
</dbReference>
<evidence type="ECO:0000256" key="11">
    <source>
        <dbReference type="ARBA" id="ARBA00024535"/>
    </source>
</evidence>
<feature type="binding site" evidence="12">
    <location>
        <position position="78"/>
    </location>
    <ligand>
        <name>Zn(2+)</name>
        <dbReference type="ChEBI" id="CHEBI:29105"/>
    </ligand>
</feature>
<dbReference type="InterPro" id="IPR011334">
    <property type="entry name" value="UDP-acyl_GlcNac_deAcase_C"/>
</dbReference>
<dbReference type="AlphaFoldDB" id="A0A1P8UE72"/>
<dbReference type="Gene3D" id="3.30.230.20">
    <property type="entry name" value="lpxc deacetylase, domain 1"/>
    <property type="match status" value="1"/>
</dbReference>
<dbReference type="RefSeq" id="WP_076835579.1">
    <property type="nucleotide sequence ID" value="NZ_CP019434.1"/>
</dbReference>
<evidence type="ECO:0000256" key="5">
    <source>
        <dbReference type="ARBA" id="ARBA00022516"/>
    </source>
</evidence>
<evidence type="ECO:0000313" key="14">
    <source>
        <dbReference type="Proteomes" id="UP000243807"/>
    </source>
</evidence>
<dbReference type="PANTHER" id="PTHR33694">
    <property type="entry name" value="UDP-3-O-ACYL-N-ACETYLGLUCOSAMINE DEACETYLASE 1, MITOCHONDRIAL-RELATED"/>
    <property type="match status" value="1"/>
</dbReference>
<dbReference type="GO" id="GO:0046872">
    <property type="term" value="F:metal ion binding"/>
    <property type="evidence" value="ECO:0007669"/>
    <property type="project" value="UniProtKB-KW"/>
</dbReference>
<evidence type="ECO:0000256" key="4">
    <source>
        <dbReference type="ARBA" id="ARBA00012745"/>
    </source>
</evidence>
<dbReference type="KEGG" id="afy:BW247_02755"/>
<name>A0A1P8UE72_9GAMM</name>
<dbReference type="STRING" id="1765967.BW247_02755"/>